<keyword evidence="6 9" id="KW-0315">Glutamine amidotransferase</keyword>
<dbReference type="InterPro" id="IPR004468">
    <property type="entry name" value="CTP_synthase"/>
</dbReference>
<dbReference type="Gene3D" id="3.40.50.300">
    <property type="entry name" value="P-loop containing nucleotide triphosphate hydrolases"/>
    <property type="match status" value="1"/>
</dbReference>
<dbReference type="PANTHER" id="PTHR11550">
    <property type="entry name" value="CTP SYNTHASE"/>
    <property type="match status" value="1"/>
</dbReference>
<name>A0ABM0JTN7_APLCA</name>
<evidence type="ECO:0000256" key="4">
    <source>
        <dbReference type="ARBA" id="ARBA00022741"/>
    </source>
</evidence>
<evidence type="ECO:0000259" key="11">
    <source>
        <dbReference type="Pfam" id="PF00117"/>
    </source>
</evidence>
<comment type="catalytic activity">
    <reaction evidence="8 9">
        <text>UTP + L-glutamine + ATP + H2O = CTP + L-glutamate + ADP + phosphate + 2 H(+)</text>
        <dbReference type="Rhea" id="RHEA:26426"/>
        <dbReference type="ChEBI" id="CHEBI:15377"/>
        <dbReference type="ChEBI" id="CHEBI:15378"/>
        <dbReference type="ChEBI" id="CHEBI:29985"/>
        <dbReference type="ChEBI" id="CHEBI:30616"/>
        <dbReference type="ChEBI" id="CHEBI:37563"/>
        <dbReference type="ChEBI" id="CHEBI:43474"/>
        <dbReference type="ChEBI" id="CHEBI:46398"/>
        <dbReference type="ChEBI" id="CHEBI:58359"/>
        <dbReference type="ChEBI" id="CHEBI:456216"/>
        <dbReference type="EC" id="6.3.4.2"/>
    </reaction>
</comment>
<sequence>MRLLPSLCRQVMKYVLVTGGVISGVGKGIIASSIGTILKSHGVRVTSIKIDPYINIDAGTFSPYEHGEVFVLDDGGEVDLDLGNYERFLDVTLHRDNNITTGKIYQQVIDKERKGDYLGKTVQVVPHITNAIQDWVTKVAETPVEGNERADVCIIELGGTVGDIEGMPFIEAFRQFQFRVKKENICCVHVSLIPQPKTTGEQKSKPTQSSVRELRGLGLSPDVIVCRSVTPLAENVKDKISLFCHVDPEQVYCVHDVTSIYRVPLLLQGQGADDFLIKRLQLQTSQVSRSKHLIARWRELADRHDRLLKEVSIVLVGKYTELSDSYASVIKALQHASLAANHRLDLKCIEAADLEESTRQENPQKYHEAWKELVAANGLIVPGGFGVRGSEGKIRACHWARTKKIPFLGVCLGLQCAVIEFSRNVLKWEDANSTEMNPDTSHPVVIEMPEHNTGQMGGTMRLGKRKTLFKTEKSIMRKLYRNQDSVEERHRHRYEVNPEMVAVLEEKGMRFVGRSEDGERMEIMEMEDHPFYVGVQFHPEYISRPLQPSPPYLGLLLASCKKLSSFASQGFRPSPRMSFCEDSDGGTDGDSLLDEKDDAAP</sequence>
<dbReference type="NCBIfam" id="NF003792">
    <property type="entry name" value="PRK05380.1"/>
    <property type="match status" value="1"/>
</dbReference>
<evidence type="ECO:0000256" key="1">
    <source>
        <dbReference type="ARBA" id="ARBA00005171"/>
    </source>
</evidence>
<dbReference type="CDD" id="cd03113">
    <property type="entry name" value="CTPS_N"/>
    <property type="match status" value="1"/>
</dbReference>
<dbReference type="InterPro" id="IPR017926">
    <property type="entry name" value="GATASE"/>
</dbReference>
<protein>
    <recommendedName>
        <fullName evidence="9">CTP synthase</fullName>
        <ecNumber evidence="9">6.3.4.2</ecNumber>
    </recommendedName>
    <alternativeName>
        <fullName evidence="9">UTP--ammonia ligase</fullName>
    </alternativeName>
</protein>
<evidence type="ECO:0000256" key="9">
    <source>
        <dbReference type="RuleBase" id="RU810713"/>
    </source>
</evidence>
<dbReference type="PANTHER" id="PTHR11550:SF0">
    <property type="entry name" value="CTP SYNTHASE-RELATED"/>
    <property type="match status" value="1"/>
</dbReference>
<feature type="region of interest" description="Disordered" evidence="10">
    <location>
        <begin position="568"/>
        <end position="601"/>
    </location>
</feature>
<evidence type="ECO:0000256" key="6">
    <source>
        <dbReference type="ARBA" id="ARBA00022962"/>
    </source>
</evidence>
<dbReference type="RefSeq" id="XP_005101247.1">
    <property type="nucleotide sequence ID" value="XM_005101190.2"/>
</dbReference>
<evidence type="ECO:0000256" key="8">
    <source>
        <dbReference type="ARBA" id="ARBA00047781"/>
    </source>
</evidence>
<dbReference type="EC" id="6.3.4.2" evidence="9"/>
<dbReference type="Proteomes" id="UP000694888">
    <property type="component" value="Unplaced"/>
</dbReference>
<keyword evidence="3 9" id="KW-0436">Ligase</keyword>
<dbReference type="PROSITE" id="PS51273">
    <property type="entry name" value="GATASE_TYPE_1"/>
    <property type="match status" value="1"/>
</dbReference>
<keyword evidence="5 9" id="KW-0067">ATP-binding</keyword>
<evidence type="ECO:0000256" key="3">
    <source>
        <dbReference type="ARBA" id="ARBA00022598"/>
    </source>
</evidence>
<comment type="pathway">
    <text evidence="1 9">Pyrimidine metabolism; CTP biosynthesis via de novo pathway; CTP from UDP: step 2/2.</text>
</comment>
<dbReference type="HAMAP" id="MF_01227">
    <property type="entry name" value="PyrG"/>
    <property type="match status" value="1"/>
</dbReference>
<dbReference type="InterPro" id="IPR033828">
    <property type="entry name" value="GATase1_CTP_Synthase"/>
</dbReference>
<dbReference type="CDD" id="cd01746">
    <property type="entry name" value="GATase1_CTP_Synthase"/>
    <property type="match status" value="1"/>
</dbReference>
<evidence type="ECO:0000313" key="14">
    <source>
        <dbReference type="RefSeq" id="XP_005101247.1"/>
    </source>
</evidence>
<dbReference type="Gene3D" id="3.40.50.880">
    <property type="match status" value="1"/>
</dbReference>
<dbReference type="InterPro" id="IPR029062">
    <property type="entry name" value="Class_I_gatase-like"/>
</dbReference>
<comment type="function">
    <text evidence="9">Catalyzes the ATP-dependent amination of UTP to CTP with either L-glutamine or ammonia as the source of nitrogen.</text>
</comment>
<feature type="domain" description="CTP synthase N-terminal" evidence="12">
    <location>
        <begin position="13"/>
        <end position="282"/>
    </location>
</feature>
<reference evidence="14" key="1">
    <citation type="submission" date="2025-08" db="UniProtKB">
        <authorList>
            <consortium name="RefSeq"/>
        </authorList>
    </citation>
    <scope>IDENTIFICATION</scope>
</reference>
<gene>
    <name evidence="14" type="primary">LOC101846971</name>
</gene>
<comment type="similarity">
    <text evidence="2 9">Belongs to the CTP synthase family.</text>
</comment>
<dbReference type="NCBIfam" id="TIGR00337">
    <property type="entry name" value="PyrG"/>
    <property type="match status" value="1"/>
</dbReference>
<organism evidence="13 14">
    <name type="scientific">Aplysia californica</name>
    <name type="common">California sea hare</name>
    <dbReference type="NCBI Taxonomy" id="6500"/>
    <lineage>
        <taxon>Eukaryota</taxon>
        <taxon>Metazoa</taxon>
        <taxon>Spiralia</taxon>
        <taxon>Lophotrochozoa</taxon>
        <taxon>Mollusca</taxon>
        <taxon>Gastropoda</taxon>
        <taxon>Heterobranchia</taxon>
        <taxon>Euthyneura</taxon>
        <taxon>Tectipleura</taxon>
        <taxon>Aplysiida</taxon>
        <taxon>Aplysioidea</taxon>
        <taxon>Aplysiidae</taxon>
        <taxon>Aplysia</taxon>
    </lineage>
</organism>
<evidence type="ECO:0000256" key="7">
    <source>
        <dbReference type="ARBA" id="ARBA00022975"/>
    </source>
</evidence>
<evidence type="ECO:0000313" key="13">
    <source>
        <dbReference type="Proteomes" id="UP000694888"/>
    </source>
</evidence>
<dbReference type="GeneID" id="101846971"/>
<proteinExistence type="inferred from homology"/>
<dbReference type="InterPro" id="IPR017456">
    <property type="entry name" value="CTP_synthase_N"/>
</dbReference>
<evidence type="ECO:0000256" key="10">
    <source>
        <dbReference type="SAM" id="MobiDB-lite"/>
    </source>
</evidence>
<dbReference type="InterPro" id="IPR027417">
    <property type="entry name" value="P-loop_NTPase"/>
</dbReference>
<dbReference type="Pfam" id="PF00117">
    <property type="entry name" value="GATase"/>
    <property type="match status" value="1"/>
</dbReference>
<dbReference type="SUPFAM" id="SSF52317">
    <property type="entry name" value="Class I glutamine amidotransferase-like"/>
    <property type="match status" value="1"/>
</dbReference>
<keyword evidence="7 9" id="KW-0665">Pyrimidine biosynthesis</keyword>
<dbReference type="Pfam" id="PF06418">
    <property type="entry name" value="CTP_synth_N"/>
    <property type="match status" value="1"/>
</dbReference>
<keyword evidence="4 9" id="KW-0547">Nucleotide-binding</keyword>
<keyword evidence="13" id="KW-1185">Reference proteome</keyword>
<evidence type="ECO:0000256" key="5">
    <source>
        <dbReference type="ARBA" id="ARBA00022840"/>
    </source>
</evidence>
<feature type="compositionally biased region" description="Acidic residues" evidence="10">
    <location>
        <begin position="581"/>
        <end position="601"/>
    </location>
</feature>
<feature type="domain" description="Glutamine amidotransferase" evidence="11">
    <location>
        <begin position="322"/>
        <end position="551"/>
    </location>
</feature>
<dbReference type="SUPFAM" id="SSF52540">
    <property type="entry name" value="P-loop containing nucleoside triphosphate hydrolases"/>
    <property type="match status" value="1"/>
</dbReference>
<evidence type="ECO:0000256" key="2">
    <source>
        <dbReference type="ARBA" id="ARBA00007533"/>
    </source>
</evidence>
<accession>A0ABM0JTN7</accession>
<evidence type="ECO:0000259" key="12">
    <source>
        <dbReference type="Pfam" id="PF06418"/>
    </source>
</evidence>